<feature type="transmembrane region" description="Helical" evidence="5">
    <location>
        <begin position="77"/>
        <end position="93"/>
    </location>
</feature>
<dbReference type="FunCoup" id="F4P2J0">
    <property type="interactions" value="161"/>
</dbReference>
<dbReference type="HOGENOM" id="CLU_025360_1_2_1"/>
<dbReference type="GO" id="GO:1990570">
    <property type="term" value="P:GDP-mannose transmembrane transport"/>
    <property type="evidence" value="ECO:0000318"/>
    <property type="project" value="GO_Central"/>
</dbReference>
<feature type="transmembrane region" description="Helical" evidence="5">
    <location>
        <begin position="197"/>
        <end position="217"/>
    </location>
</feature>
<dbReference type="InParanoid" id="F4P2J0"/>
<comment type="subcellular location">
    <subcellularLocation>
        <location evidence="5">Golgi apparatus membrane</location>
        <topology evidence="5">Multi-pass membrane protein</topology>
    </subcellularLocation>
    <subcellularLocation>
        <location evidence="5">Cytoplasmic vesicle membrane</location>
        <topology evidence="5">Multi-pass membrane protein</topology>
    </subcellularLocation>
    <subcellularLocation>
        <location evidence="5">Endoplasmic reticulum membrane</location>
        <topology evidence="5">Multi-pass membrane protein</topology>
    </subcellularLocation>
    <subcellularLocation>
        <location evidence="1">Membrane</location>
        <topology evidence="1">Multi-pass membrane protein</topology>
    </subcellularLocation>
</comment>
<proteinExistence type="inferred from homology"/>
<dbReference type="GeneID" id="18237410"/>
<dbReference type="GO" id="GO:0015297">
    <property type="term" value="F:antiporter activity"/>
    <property type="evidence" value="ECO:0000318"/>
    <property type="project" value="GO_Central"/>
</dbReference>
<dbReference type="GO" id="GO:0005794">
    <property type="term" value="C:Golgi apparatus"/>
    <property type="evidence" value="ECO:0000318"/>
    <property type="project" value="GO_Central"/>
</dbReference>
<comment type="subunit">
    <text evidence="5">Homooligomer.</text>
</comment>
<dbReference type="AlphaFoldDB" id="F4P2J0"/>
<evidence type="ECO:0000256" key="1">
    <source>
        <dbReference type="ARBA" id="ARBA00004141"/>
    </source>
</evidence>
<dbReference type="OrthoDB" id="417037at2759"/>
<evidence type="ECO:0000313" key="6">
    <source>
        <dbReference type="EMBL" id="EGF80391.1"/>
    </source>
</evidence>
<dbReference type="SUPFAM" id="SSF103481">
    <property type="entry name" value="Multidrug resistance efflux transporter EmrE"/>
    <property type="match status" value="1"/>
</dbReference>
<keyword evidence="2 5" id="KW-0812">Transmembrane</keyword>
<dbReference type="InterPro" id="IPR050186">
    <property type="entry name" value="TPT_transporter"/>
</dbReference>
<name>F4P2J0_BATDJ</name>
<feature type="transmembrane region" description="Helical" evidence="5">
    <location>
        <begin position="12"/>
        <end position="36"/>
    </location>
</feature>
<keyword evidence="4 5" id="KW-0472">Membrane</keyword>
<keyword evidence="5" id="KW-0762">Sugar transport</keyword>
<gene>
    <name evidence="6" type="ORF">BATDEDRAFT_19571</name>
</gene>
<keyword evidence="5" id="KW-0256">Endoplasmic reticulum</keyword>
<dbReference type="InterPro" id="IPR037185">
    <property type="entry name" value="EmrE-like"/>
</dbReference>
<keyword evidence="5" id="KW-0333">Golgi apparatus</keyword>
<comment type="function">
    <text evidence="5">Involved in the import of GDP-mannose from the cytoplasm into the Golgi lumen.</text>
</comment>
<dbReference type="OMA" id="VWMLINC"/>
<evidence type="ECO:0000256" key="4">
    <source>
        <dbReference type="ARBA" id="ARBA00023136"/>
    </source>
</evidence>
<dbReference type="GO" id="GO:0030659">
    <property type="term" value="C:cytoplasmic vesicle membrane"/>
    <property type="evidence" value="ECO:0007669"/>
    <property type="project" value="UniProtKB-SubCell"/>
</dbReference>
<keyword evidence="3 5" id="KW-1133">Transmembrane helix</keyword>
<dbReference type="RefSeq" id="XP_006678910.1">
    <property type="nucleotide sequence ID" value="XM_006678847.1"/>
</dbReference>
<dbReference type="Proteomes" id="UP000007241">
    <property type="component" value="Unassembled WGS sequence"/>
</dbReference>
<comment type="similarity">
    <text evidence="5">Belongs to the TPT transporter family. SLC35D subfamily.</text>
</comment>
<feature type="transmembrane region" description="Helical" evidence="5">
    <location>
        <begin position="161"/>
        <end position="185"/>
    </location>
</feature>
<dbReference type="PANTHER" id="PTHR11132">
    <property type="entry name" value="SOLUTE CARRIER FAMILY 35"/>
    <property type="match status" value="1"/>
</dbReference>
<evidence type="ECO:0000256" key="3">
    <source>
        <dbReference type="ARBA" id="ARBA00022989"/>
    </source>
</evidence>
<evidence type="ECO:0000256" key="5">
    <source>
        <dbReference type="RuleBase" id="RU367097"/>
    </source>
</evidence>
<dbReference type="NCBIfam" id="TIGR00803">
    <property type="entry name" value="nst"/>
    <property type="match status" value="1"/>
</dbReference>
<keyword evidence="5" id="KW-0968">Cytoplasmic vesicle</keyword>
<feature type="transmembrane region" description="Helical" evidence="5">
    <location>
        <begin position="300"/>
        <end position="319"/>
    </location>
</feature>
<evidence type="ECO:0000256" key="2">
    <source>
        <dbReference type="ARBA" id="ARBA00022692"/>
    </source>
</evidence>
<reference evidence="6 7" key="1">
    <citation type="submission" date="2009-12" db="EMBL/GenBank/DDBJ databases">
        <title>The draft genome of Batrachochytrium dendrobatidis.</title>
        <authorList>
            <consortium name="US DOE Joint Genome Institute (JGI-PGF)"/>
            <person name="Kuo A."/>
            <person name="Salamov A."/>
            <person name="Schmutz J."/>
            <person name="Lucas S."/>
            <person name="Pitluck S."/>
            <person name="Rosenblum E."/>
            <person name="Stajich J."/>
            <person name="Eisen M."/>
            <person name="Grigoriev I.V."/>
        </authorList>
    </citation>
    <scope>NUCLEOTIDE SEQUENCE [LARGE SCALE GENOMIC DNA]</scope>
    <source>
        <strain evidence="7">JAM81 / FGSC 10211</strain>
    </source>
</reference>
<dbReference type="GO" id="GO:0005789">
    <property type="term" value="C:endoplasmic reticulum membrane"/>
    <property type="evidence" value="ECO:0007669"/>
    <property type="project" value="UniProtKB-SubCell"/>
</dbReference>
<feature type="transmembrane region" description="Helical" evidence="5">
    <location>
        <begin position="42"/>
        <end position="65"/>
    </location>
</feature>
<feature type="transmembrane region" description="Helical" evidence="5">
    <location>
        <begin position="130"/>
        <end position="149"/>
    </location>
</feature>
<dbReference type="EMBL" id="GL882884">
    <property type="protein sequence ID" value="EGF80391.1"/>
    <property type="molecule type" value="Genomic_DNA"/>
</dbReference>
<accession>F4P2J0</accession>
<sequence>MRILSGTHHTAPLAILSYCFASILMTVTNKLVLSSYDFKLNFLLLAIQSIITVALLEISVGLGLLTHRPFRTSEAKNWFIVSLSLVLMIYTGSKSLQFLSIPVFTIFKNLTIIITAYAERIILKGAAVTHLMLVSFSLIVASSIIAGWADITAGHLLKDNQANIVVAYGWMFSNCIATCSFTLFMKGKLKASGFKDFDTVFYNNLLSIPTLLIMSIINEMPEALRLYDRYYGSTSDLYSSEFYGLSIGILVSSVSAFGISYSTSWCVRVTSSTTYSMAGALNKLPIAVAGMIFFDAVVNFASIMGVLFAFTGGIVYSLAKMQQSAELSSTLKDTSVTLPLHKSLDEDYRDEKSAP</sequence>
<dbReference type="GO" id="GO:0005458">
    <property type="term" value="F:GDP-mannose transmembrane transporter activity"/>
    <property type="evidence" value="ECO:0000318"/>
    <property type="project" value="GO_Central"/>
</dbReference>
<keyword evidence="7" id="KW-1185">Reference proteome</keyword>
<dbReference type="GO" id="GO:0000139">
    <property type="term" value="C:Golgi membrane"/>
    <property type="evidence" value="ECO:0007669"/>
    <property type="project" value="UniProtKB-SubCell"/>
</dbReference>
<dbReference type="STRING" id="684364.F4P2J0"/>
<feature type="transmembrane region" description="Helical" evidence="5">
    <location>
        <begin position="242"/>
        <end position="262"/>
    </location>
</feature>
<protein>
    <recommendedName>
        <fullName evidence="5">GDP-mannose transporter</fullName>
        <shortName evidence="5">GMT</shortName>
    </recommendedName>
</protein>
<keyword evidence="5" id="KW-0813">Transport</keyword>
<evidence type="ECO:0000313" key="7">
    <source>
        <dbReference type="Proteomes" id="UP000007241"/>
    </source>
</evidence>
<organism evidence="6 7">
    <name type="scientific">Batrachochytrium dendrobatidis (strain JAM81 / FGSC 10211)</name>
    <name type="common">Frog chytrid fungus</name>
    <dbReference type="NCBI Taxonomy" id="684364"/>
    <lineage>
        <taxon>Eukaryota</taxon>
        <taxon>Fungi</taxon>
        <taxon>Fungi incertae sedis</taxon>
        <taxon>Chytridiomycota</taxon>
        <taxon>Chytridiomycota incertae sedis</taxon>
        <taxon>Chytridiomycetes</taxon>
        <taxon>Rhizophydiales</taxon>
        <taxon>Rhizophydiales incertae sedis</taxon>
        <taxon>Batrachochytrium</taxon>
    </lineage>
</organism>